<dbReference type="InterPro" id="IPR012912">
    <property type="entry name" value="Plasmid_pRiA4b_Orf3-like"/>
</dbReference>
<evidence type="ECO:0000313" key="2">
    <source>
        <dbReference type="EMBL" id="PZR52444.1"/>
    </source>
</evidence>
<dbReference type="PANTHER" id="PTHR41878">
    <property type="entry name" value="LEXA REPRESSOR-RELATED"/>
    <property type="match status" value="1"/>
</dbReference>
<proteinExistence type="predicted"/>
<keyword evidence="3" id="KW-1185">Reference proteome</keyword>
<reference evidence="2 3" key="1">
    <citation type="submission" date="2018-06" db="EMBL/GenBank/DDBJ databases">
        <title>Whole genome sequencing of a novel hydrocarbon degrading bacterial strain, PW21 isolated from oil contaminated produced water sample.</title>
        <authorList>
            <person name="Nagkirti P."/>
            <person name="Shaikh A."/>
            <person name="Gowdaman V."/>
            <person name="Engineer A.E."/>
            <person name="Dagar S."/>
            <person name="Dhakephalkar P.K."/>
        </authorList>
    </citation>
    <scope>NUCLEOTIDE SEQUENCE [LARGE SCALE GENOMIC DNA]</scope>
    <source>
        <strain evidence="2 3">PW21</strain>
    </source>
</reference>
<dbReference type="PANTHER" id="PTHR41878:SF1">
    <property type="entry name" value="TNPR PROTEIN"/>
    <property type="match status" value="1"/>
</dbReference>
<dbReference type="Gene3D" id="3.10.290.30">
    <property type="entry name" value="MM3350-like"/>
    <property type="match status" value="1"/>
</dbReference>
<sequence length="450" mass="49425">MFDRLDKPAHPEVTPVPEVTRGSQLRIDLRDTQPPVWRRIEVPGDLTLNELHEVVQRSMGWTNSHLHRFQVGPGYDSPCFVTRYDVEMEGEDGVLEDDVRLDQVVATKGDALRYEYDFGDGWRHSLKVEKVLDTAPDFVRCIGVRLACPPEDCGGVGGYADLAAWVRSGHDDALLPCLFDTAADAHRWLPDGWDPDRFGPEDVNDELALITAEPVAVSGHLVEIAEEFDRHGITLLREVLARPGSHGTSEVAPDEAARLTEAYRILLDALGDGVDLTAAGWLPPRIVAQVAEATGIAGWHIGKNSREDQTYPVAMLRDSARALGLLSVRKGRIALTSAVRKAKCDPVALWRHIVTRLPLGSKEREIDAGWLTLAVVASDAPPSEWRAETSVLLGLRGWRSTHRPNADPRADNPTLEVLGFLGGQARAGWRDTDELAPGIGATARAVLHLR</sequence>
<dbReference type="InterPro" id="IPR024047">
    <property type="entry name" value="MM3350-like_sf"/>
</dbReference>
<dbReference type="Proteomes" id="UP000248783">
    <property type="component" value="Unassembled WGS sequence"/>
</dbReference>
<evidence type="ECO:0000313" key="3">
    <source>
        <dbReference type="Proteomes" id="UP000248783"/>
    </source>
</evidence>
<gene>
    <name evidence="2" type="ORF">DNL40_12035</name>
</gene>
<dbReference type="Pfam" id="PF07929">
    <property type="entry name" value="PRiA4_ORF3"/>
    <property type="match status" value="1"/>
</dbReference>
<dbReference type="EMBL" id="QKWH01000010">
    <property type="protein sequence ID" value="PZR52444.1"/>
    <property type="molecule type" value="Genomic_DNA"/>
</dbReference>
<evidence type="ECO:0000259" key="1">
    <source>
        <dbReference type="Pfam" id="PF07929"/>
    </source>
</evidence>
<accession>A0A2W5Y3N3</accession>
<dbReference type="AlphaFoldDB" id="A0A2W5Y3N3"/>
<name>A0A2W5Y3N3_9MICO</name>
<dbReference type="SUPFAM" id="SSF159941">
    <property type="entry name" value="MM3350-like"/>
    <property type="match status" value="1"/>
</dbReference>
<comment type="caution">
    <text evidence="2">The sequence shown here is derived from an EMBL/GenBank/DDBJ whole genome shotgun (WGS) entry which is preliminary data.</text>
</comment>
<protein>
    <submittedName>
        <fullName evidence="2">Plasmid pRiA4b ORF-3 family protein</fullName>
    </submittedName>
</protein>
<feature type="domain" description="Plasmid pRiA4b Orf3-like" evidence="1">
    <location>
        <begin position="23"/>
        <end position="200"/>
    </location>
</feature>
<organism evidence="2 3">
    <name type="scientific">Xylanimonas oleitrophica</name>
    <dbReference type="NCBI Taxonomy" id="2607479"/>
    <lineage>
        <taxon>Bacteria</taxon>
        <taxon>Bacillati</taxon>
        <taxon>Actinomycetota</taxon>
        <taxon>Actinomycetes</taxon>
        <taxon>Micrococcales</taxon>
        <taxon>Promicromonosporaceae</taxon>
        <taxon>Xylanimonas</taxon>
    </lineage>
</organism>